<name>A0A0W0ULU1_9GAMM</name>
<feature type="transmembrane region" description="Helical" evidence="1">
    <location>
        <begin position="79"/>
        <end position="104"/>
    </location>
</feature>
<keyword evidence="1" id="KW-0812">Transmembrane</keyword>
<feature type="transmembrane region" description="Helical" evidence="1">
    <location>
        <begin position="6"/>
        <end position="25"/>
    </location>
</feature>
<dbReference type="Proteomes" id="UP000054715">
    <property type="component" value="Unassembled WGS sequence"/>
</dbReference>
<proteinExistence type="predicted"/>
<sequence>MLLTIALVVFSCAILVFFSQEWANFLKKMFAIRGMKLLLPLFIVSLLVVYYEIWVSWGLLRIKWGLHYLAAIIESWLPITFALFIANLILLMGLAVLPVALANIWIKHKSFEPFQYAFVTSMIIWLLVAILLTVSYSYS</sequence>
<feature type="transmembrane region" description="Helical" evidence="1">
    <location>
        <begin position="37"/>
        <end position="59"/>
    </location>
</feature>
<dbReference type="EMBL" id="LNYG01000013">
    <property type="protein sequence ID" value="KTD08573.1"/>
    <property type="molecule type" value="Genomic_DNA"/>
</dbReference>
<evidence type="ECO:0000256" key="1">
    <source>
        <dbReference type="SAM" id="Phobius"/>
    </source>
</evidence>
<organism evidence="2 3">
    <name type="scientific">Legionella jamestowniensis</name>
    <dbReference type="NCBI Taxonomy" id="455"/>
    <lineage>
        <taxon>Bacteria</taxon>
        <taxon>Pseudomonadati</taxon>
        <taxon>Pseudomonadota</taxon>
        <taxon>Gammaproteobacteria</taxon>
        <taxon>Legionellales</taxon>
        <taxon>Legionellaceae</taxon>
        <taxon>Legionella</taxon>
    </lineage>
</organism>
<protein>
    <recommendedName>
        <fullName evidence="4">Transmembrane protein</fullName>
    </recommendedName>
</protein>
<dbReference type="STRING" id="455.Ljam_2768"/>
<evidence type="ECO:0008006" key="4">
    <source>
        <dbReference type="Google" id="ProtNLM"/>
    </source>
</evidence>
<comment type="caution">
    <text evidence="2">The sequence shown here is derived from an EMBL/GenBank/DDBJ whole genome shotgun (WGS) entry which is preliminary data.</text>
</comment>
<dbReference type="RefSeq" id="WP_058450582.1">
    <property type="nucleotide sequence ID" value="NZ_CAAAJF010000001.1"/>
</dbReference>
<accession>A0A0W0ULU1</accession>
<keyword evidence="1" id="KW-1133">Transmembrane helix</keyword>
<dbReference type="PATRIC" id="fig|455.5.peg.2908"/>
<dbReference type="AlphaFoldDB" id="A0A0W0ULU1"/>
<feature type="transmembrane region" description="Helical" evidence="1">
    <location>
        <begin position="116"/>
        <end position="138"/>
    </location>
</feature>
<keyword evidence="1" id="KW-0472">Membrane</keyword>
<evidence type="ECO:0000313" key="2">
    <source>
        <dbReference type="EMBL" id="KTD08573.1"/>
    </source>
</evidence>
<gene>
    <name evidence="2" type="ORF">Ljam_2768</name>
</gene>
<dbReference type="OrthoDB" id="5653183at2"/>
<evidence type="ECO:0000313" key="3">
    <source>
        <dbReference type="Proteomes" id="UP000054715"/>
    </source>
</evidence>
<reference evidence="2 3" key="1">
    <citation type="submission" date="2015-11" db="EMBL/GenBank/DDBJ databases">
        <title>Genomic analysis of 38 Legionella species identifies large and diverse effector repertoires.</title>
        <authorList>
            <person name="Burstein D."/>
            <person name="Amaro F."/>
            <person name="Zusman T."/>
            <person name="Lifshitz Z."/>
            <person name="Cohen O."/>
            <person name="Gilbert J.A."/>
            <person name="Pupko T."/>
            <person name="Shuman H.A."/>
            <person name="Segal G."/>
        </authorList>
    </citation>
    <scope>NUCLEOTIDE SEQUENCE [LARGE SCALE GENOMIC DNA]</scope>
    <source>
        <strain evidence="2 3">JA-26-G1-E2</strain>
    </source>
</reference>